<protein>
    <submittedName>
        <fullName evidence="1">Uncharacterized protein</fullName>
    </submittedName>
</protein>
<accession>A0A120CV79</accession>
<dbReference type="Proteomes" id="UP000059074">
    <property type="component" value="Unassembled WGS sequence"/>
</dbReference>
<organism evidence="1 2">
    <name type="scientific">Hyphomicrobium sulfonivorans</name>
    <dbReference type="NCBI Taxonomy" id="121290"/>
    <lineage>
        <taxon>Bacteria</taxon>
        <taxon>Pseudomonadati</taxon>
        <taxon>Pseudomonadota</taxon>
        <taxon>Alphaproteobacteria</taxon>
        <taxon>Hyphomicrobiales</taxon>
        <taxon>Hyphomicrobiaceae</taxon>
        <taxon>Hyphomicrobium</taxon>
    </lineage>
</organism>
<proteinExistence type="predicted"/>
<evidence type="ECO:0000313" key="1">
    <source>
        <dbReference type="EMBL" id="KWT67395.1"/>
    </source>
</evidence>
<dbReference type="EMBL" id="LMTR01000065">
    <property type="protein sequence ID" value="KWT67395.1"/>
    <property type="molecule type" value="Genomic_DNA"/>
</dbReference>
<keyword evidence="2" id="KW-1185">Reference proteome</keyword>
<comment type="caution">
    <text evidence="1">The sequence shown here is derived from an EMBL/GenBank/DDBJ whole genome shotgun (WGS) entry which is preliminary data.</text>
</comment>
<gene>
    <name evidence="1" type="ORF">APY04_1960</name>
</gene>
<dbReference type="STRING" id="121290.APY04_1960"/>
<sequence length="47" mass="5287">MKHEAAQGLLSFALASRAQCCKSTAPAAIYVLENRFPPQRKRFRLPL</sequence>
<reference evidence="1 2" key="1">
    <citation type="submission" date="2015-10" db="EMBL/GenBank/DDBJ databases">
        <title>Transcriptomic analysis of a linuron degrading triple-species bacterial consortium.</title>
        <authorList>
            <person name="Albers P."/>
        </authorList>
    </citation>
    <scope>NUCLEOTIDE SEQUENCE [LARGE SCALE GENOMIC DNA]</scope>
    <source>
        <strain evidence="1 2">WDL6</strain>
    </source>
</reference>
<dbReference type="PATRIC" id="fig|121290.4.peg.3357"/>
<name>A0A120CV79_HYPSL</name>
<evidence type="ECO:0000313" key="2">
    <source>
        <dbReference type="Proteomes" id="UP000059074"/>
    </source>
</evidence>
<dbReference type="AlphaFoldDB" id="A0A120CV79"/>